<dbReference type="HOGENOM" id="CLU_2791987_0_0_6"/>
<dbReference type="eggNOG" id="ENOG5031JGJ">
    <property type="taxonomic scope" value="Bacteria"/>
</dbReference>
<evidence type="ECO:0000313" key="1">
    <source>
        <dbReference type="EMBL" id="ADV26976.1"/>
    </source>
</evidence>
<protein>
    <submittedName>
        <fullName evidence="1">Uncharacterized protein</fullName>
    </submittedName>
</protein>
<dbReference type="OrthoDB" id="6004837at2"/>
<proteinExistence type="predicted"/>
<evidence type="ECO:0000313" key="2">
    <source>
        <dbReference type="Proteomes" id="UP000008632"/>
    </source>
</evidence>
<sequence length="72" mass="8372">MQDLAPAWKCSKGNVYDYFWSQRPFSPQHIEAAIEFLQLDEFDAAELRLQGAREAGWKIDTKHLLEDRDGCD</sequence>
<accession>E6WS27</accession>
<dbReference type="RefSeq" id="WP_013534805.1">
    <property type="nucleotide sequence ID" value="NC_014924.1"/>
</dbReference>
<dbReference type="KEGG" id="psu:Psesu_1126"/>
<name>E6WS27_PSEUU</name>
<organism evidence="1 2">
    <name type="scientific">Pseudoxanthomonas suwonensis (strain 11-1)</name>
    <dbReference type="NCBI Taxonomy" id="743721"/>
    <lineage>
        <taxon>Bacteria</taxon>
        <taxon>Pseudomonadati</taxon>
        <taxon>Pseudomonadota</taxon>
        <taxon>Gammaproteobacteria</taxon>
        <taxon>Lysobacterales</taxon>
        <taxon>Lysobacteraceae</taxon>
        <taxon>Pseudoxanthomonas</taxon>
    </lineage>
</organism>
<gene>
    <name evidence="1" type="ordered locus">Psesu_1126</name>
</gene>
<keyword evidence="2" id="KW-1185">Reference proteome</keyword>
<dbReference type="STRING" id="743721.Psesu_1126"/>
<dbReference type="AlphaFoldDB" id="E6WS27"/>
<dbReference type="Proteomes" id="UP000008632">
    <property type="component" value="Chromosome"/>
</dbReference>
<dbReference type="EMBL" id="CP002446">
    <property type="protein sequence ID" value="ADV26976.1"/>
    <property type="molecule type" value="Genomic_DNA"/>
</dbReference>
<reference evidence="1 2" key="1">
    <citation type="submission" date="2011-01" db="EMBL/GenBank/DDBJ databases">
        <title>Complete sequence of Pseudoxanthomonas suwonensis 11-1.</title>
        <authorList>
            <consortium name="US DOE Joint Genome Institute"/>
            <person name="Lucas S."/>
            <person name="Copeland A."/>
            <person name="Lapidus A."/>
            <person name="Cheng J.-F."/>
            <person name="Goodwin L."/>
            <person name="Pitluck S."/>
            <person name="Teshima H."/>
            <person name="Detter J.C."/>
            <person name="Han C."/>
            <person name="Tapia R."/>
            <person name="Land M."/>
            <person name="Hauser L."/>
            <person name="Kyrpides N."/>
            <person name="Ivanova N."/>
            <person name="Ovchinnikova G."/>
            <person name="Siebers A.K."/>
            <person name="Allgaier M."/>
            <person name="Thelen M.P."/>
            <person name="Hugenholtz P."/>
            <person name="Gladden J."/>
            <person name="Woyke T."/>
        </authorList>
    </citation>
    <scope>NUCLEOTIDE SEQUENCE [LARGE SCALE GENOMIC DNA]</scope>
    <source>
        <strain evidence="2">11-1</strain>
    </source>
</reference>